<evidence type="ECO:0000256" key="1">
    <source>
        <dbReference type="SAM" id="MobiDB-lite"/>
    </source>
</evidence>
<reference evidence="3 4" key="1">
    <citation type="submission" date="2024-04" db="EMBL/GenBank/DDBJ databases">
        <authorList>
            <person name="Waldvogel A.-M."/>
            <person name="Schoenle A."/>
        </authorList>
    </citation>
    <scope>NUCLEOTIDE SEQUENCE [LARGE SCALE GENOMIC DNA]</scope>
</reference>
<proteinExistence type="predicted"/>
<gene>
    <name evidence="3" type="ORF">KC01_LOCUS16644</name>
</gene>
<dbReference type="SUPFAM" id="SSF50630">
    <property type="entry name" value="Acid proteases"/>
    <property type="match status" value="1"/>
</dbReference>
<dbReference type="InterPro" id="IPR043502">
    <property type="entry name" value="DNA/RNA_pol_sf"/>
</dbReference>
<dbReference type="InterPro" id="IPR005162">
    <property type="entry name" value="Retrotrans_gag_dom"/>
</dbReference>
<dbReference type="PANTHER" id="PTHR33194:SF4">
    <property type="entry name" value="CCHC-TYPE DOMAIN-CONTAINING PROTEIN"/>
    <property type="match status" value="1"/>
</dbReference>
<keyword evidence="4" id="KW-1185">Reference proteome</keyword>
<dbReference type="AlphaFoldDB" id="A0AAV2KC42"/>
<accession>A0AAV2KC42</accession>
<dbReference type="EMBL" id="OZ035839">
    <property type="protein sequence ID" value="CAL1586615.1"/>
    <property type="molecule type" value="Genomic_DNA"/>
</dbReference>
<evidence type="ECO:0000313" key="4">
    <source>
        <dbReference type="Proteomes" id="UP001497482"/>
    </source>
</evidence>
<feature type="region of interest" description="Disordered" evidence="1">
    <location>
        <begin position="117"/>
        <end position="141"/>
    </location>
</feature>
<dbReference type="SUPFAM" id="SSF56672">
    <property type="entry name" value="DNA/RNA polymerases"/>
    <property type="match status" value="1"/>
</dbReference>
<evidence type="ECO:0000313" key="3">
    <source>
        <dbReference type="EMBL" id="CAL1586615.1"/>
    </source>
</evidence>
<dbReference type="CDD" id="cd00303">
    <property type="entry name" value="retropepsin_like"/>
    <property type="match status" value="1"/>
</dbReference>
<sequence>MYLNEAEDENDGAGNDMGMERVFEELNTLKGTVDALETRLKETVDSALSREEGLRAAMDVMAGEFKKYVDGKLQRFDEVVTDCLLRRDQRWTEELKRIQSKSRMSWGPVSYSTPSIPAHSSHRRLSADETCPTVPPAAARPPIRMEFPQFGESRNSSDVTDFVEQCENFLTLRPLSDIELMGTLNTVLKGPARSWWLAARSKISNWTNFRKSFLEAFLPMDYQAEIEDQLRTNVQAPGQCLRDFAYDHRALCLKWRPDMTEADMVRRILNACNPRLASGLRGTVTTVEQLVKVGSLIEKDWSNTKDYWSRVQQSHPPKRVGKKNDHGPNRSSGGDVATALGEPSLLVMPVYLRGSKGDAVLDSGCTYSLMSHSLWKAIKKGGEILASSEIPKFVMANGQENKALGKATLLFCLHDFHGMLGVHVLADDNLCMPLLLGLDFMSMCQVTLKPHCRRYIMPGGKEYAFLPKVRATLHWSHKPPSVNFYVAEQTHTVIPLLQAQPEVVRPLLQKWSNVWTEATGATQVIKHKITTTDEVPVRKRAYRVSAHKQAVIEEQVQKMLDNGVIEPSASPWRLLRPKRRTLPVKSSGRLTAKQARVASITNSNRTCGTEAYLPNDITDSQGV</sequence>
<protein>
    <recommendedName>
        <fullName evidence="2">Retrotransposon gag domain-containing protein</fullName>
    </recommendedName>
</protein>
<dbReference type="Proteomes" id="UP001497482">
    <property type="component" value="Chromosome 17"/>
</dbReference>
<feature type="domain" description="Retrotransposon gag" evidence="2">
    <location>
        <begin position="187"/>
        <end position="271"/>
    </location>
</feature>
<organism evidence="3 4">
    <name type="scientific">Knipowitschia caucasica</name>
    <name type="common">Caucasian dwarf goby</name>
    <name type="synonym">Pomatoschistus caucasicus</name>
    <dbReference type="NCBI Taxonomy" id="637954"/>
    <lineage>
        <taxon>Eukaryota</taxon>
        <taxon>Metazoa</taxon>
        <taxon>Chordata</taxon>
        <taxon>Craniata</taxon>
        <taxon>Vertebrata</taxon>
        <taxon>Euteleostomi</taxon>
        <taxon>Actinopterygii</taxon>
        <taxon>Neopterygii</taxon>
        <taxon>Teleostei</taxon>
        <taxon>Neoteleostei</taxon>
        <taxon>Acanthomorphata</taxon>
        <taxon>Gobiaria</taxon>
        <taxon>Gobiiformes</taxon>
        <taxon>Gobioidei</taxon>
        <taxon>Gobiidae</taxon>
        <taxon>Gobiinae</taxon>
        <taxon>Knipowitschia</taxon>
    </lineage>
</organism>
<dbReference type="Gene3D" id="3.10.10.10">
    <property type="entry name" value="HIV Type 1 Reverse Transcriptase, subunit A, domain 1"/>
    <property type="match status" value="1"/>
</dbReference>
<dbReference type="InterPro" id="IPR021109">
    <property type="entry name" value="Peptidase_aspartic_dom_sf"/>
</dbReference>
<evidence type="ECO:0000259" key="2">
    <source>
        <dbReference type="Pfam" id="PF03732"/>
    </source>
</evidence>
<dbReference type="Gene3D" id="2.40.70.10">
    <property type="entry name" value="Acid Proteases"/>
    <property type="match status" value="1"/>
</dbReference>
<dbReference type="Pfam" id="PF03732">
    <property type="entry name" value="Retrotrans_gag"/>
    <property type="match status" value="1"/>
</dbReference>
<feature type="region of interest" description="Disordered" evidence="1">
    <location>
        <begin position="309"/>
        <end position="338"/>
    </location>
</feature>
<dbReference type="PANTHER" id="PTHR33194">
    <property type="entry name" value="ZINC KNUCKLE DOMAINCONTAINING PROTEIN"/>
    <property type="match status" value="1"/>
</dbReference>
<name>A0AAV2KC42_KNICA</name>